<dbReference type="InterPro" id="IPR016163">
    <property type="entry name" value="Ald_DH_C"/>
</dbReference>
<evidence type="ECO:0000256" key="4">
    <source>
        <dbReference type="PIRNR" id="PIRNR036490"/>
    </source>
</evidence>
<dbReference type="FunFam" id="3.40.309.10:FF:000012">
    <property type="entry name" value="Betaine aldehyde dehydrogenase"/>
    <property type="match status" value="1"/>
</dbReference>
<dbReference type="Gene3D" id="3.40.309.10">
    <property type="entry name" value="Aldehyde Dehydrogenase, Chain A, domain 2"/>
    <property type="match status" value="1"/>
</dbReference>
<keyword evidence="2 6" id="KW-0560">Oxidoreductase</keyword>
<dbReference type="PANTHER" id="PTHR11699">
    <property type="entry name" value="ALDEHYDE DEHYDROGENASE-RELATED"/>
    <property type="match status" value="1"/>
</dbReference>
<comment type="similarity">
    <text evidence="1 4 6">Belongs to the aldehyde dehydrogenase family.</text>
</comment>
<evidence type="ECO:0000313" key="8">
    <source>
        <dbReference type="EMBL" id="RDE10003.1"/>
    </source>
</evidence>
<keyword evidence="9" id="KW-1185">Reference proteome</keyword>
<dbReference type="InterPro" id="IPR015590">
    <property type="entry name" value="Aldehyde_DH_dom"/>
</dbReference>
<dbReference type="PROSITE" id="PS00687">
    <property type="entry name" value="ALDEHYDE_DEHYDR_GLU"/>
    <property type="match status" value="1"/>
</dbReference>
<evidence type="ECO:0000256" key="3">
    <source>
        <dbReference type="ARBA" id="ARBA00023097"/>
    </source>
</evidence>
<dbReference type="InterPro" id="IPR011408">
    <property type="entry name" value="Aldehyde_DH"/>
</dbReference>
<dbReference type="RefSeq" id="WP_114644770.1">
    <property type="nucleotide sequence ID" value="NZ_QQNH01000003.1"/>
</dbReference>
<dbReference type="CDD" id="cd07111">
    <property type="entry name" value="ALDH_F16"/>
    <property type="match status" value="1"/>
</dbReference>
<feature type="domain" description="Aldehyde dehydrogenase" evidence="7">
    <location>
        <begin position="47"/>
        <end position="484"/>
    </location>
</feature>
<proteinExistence type="inferred from homology"/>
<dbReference type="SUPFAM" id="SSF53720">
    <property type="entry name" value="ALDH-like"/>
    <property type="match status" value="2"/>
</dbReference>
<dbReference type="PIRSF" id="PIRSF036490">
    <property type="entry name" value="Aldedh_dupl"/>
    <property type="match status" value="1"/>
</dbReference>
<dbReference type="InterPro" id="IPR016161">
    <property type="entry name" value="Ald_DH/histidinol_DH"/>
</dbReference>
<evidence type="ECO:0000256" key="2">
    <source>
        <dbReference type="ARBA" id="ARBA00023002"/>
    </source>
</evidence>
<dbReference type="FunFam" id="3.40.605.10:FF:000001">
    <property type="entry name" value="Aldehyde dehydrogenase 1"/>
    <property type="match status" value="1"/>
</dbReference>
<accession>A0A369W6P5</accession>
<evidence type="ECO:0000313" key="9">
    <source>
        <dbReference type="Proteomes" id="UP000253759"/>
    </source>
</evidence>
<dbReference type="GO" id="GO:0004030">
    <property type="term" value="F:aldehyde dehydrogenase [NAD(P)+] activity"/>
    <property type="evidence" value="ECO:0007669"/>
    <property type="project" value="UniProtKB-ARBA"/>
</dbReference>
<keyword evidence="3" id="KW-0558">Oxidation</keyword>
<dbReference type="InterPro" id="IPR016162">
    <property type="entry name" value="Ald_DH_N"/>
</dbReference>
<gene>
    <name evidence="8" type="ORF">DVH29_03470</name>
</gene>
<feature type="domain" description="Aldehyde dehydrogenase" evidence="7">
    <location>
        <begin position="537"/>
        <end position="752"/>
    </location>
</feature>
<feature type="active site" evidence="5">
    <location>
        <position position="265"/>
    </location>
</feature>
<dbReference type="Pfam" id="PF00171">
    <property type="entry name" value="Aldedh"/>
    <property type="match status" value="2"/>
</dbReference>
<sequence>MSKVAEIFQTLEYGPAPEAAGPALEWLDRHGRTFGHFIGGGFTKPGKTFASVNPANGEKLADVTDGTAADVAKAVKAARAAFAGWSGLSGFERAKYLYAIARQIQKESRLFAVLETLDSGKPIRETRDIDIPLVARHFYHHAGWAQHIGTEFPGHVPYGVCGQIIPWNFPLLMLAWKIAPALAAGNTVVLKPAEFTSLTALLFAEICQRIGLPEGVVNIVTGAGETGEAITAHPDIDKIAFTGSTEVGKIIRRATAGSGKGLSLELGGKSPFVVFEDADLDSAVEGLVDAIWFNQGQVCCAGSRLLVQESIEERFIAKIKARMQTLRTGDPLDKSIDIGALVAPVQVERVLDLLKAGRLEGGDFYSPDTEIPGDGCYLRPTLVTGISPAHSLASEEIFGPVLVAMSFRTPEEAVALANNTRYGLAASVWTENVNLALDIAPQIKAGVVWINSTNQFDAAVGFGGYRESGFGREGGKEGMGAYLKPGWEKKLSAAKPPKLPAAAGRGEAAGIDRTAKLYIGGKQARPDSGYAMGVVGADGRHLGEVGEGNRKDIRNAVEAARNGLNWARTTAHNRAQILYYLGENLDYRRAEFADRIQAMTGSSAEAAAREVDLSVERLFGFAGWADKFDGAVHNPPVRMMAVAMVEPLGVLGIAAPAESPLLGAIALLAPAIAMGNTVVLIPSSPHPLAMTDFYQVLETSDMPAGVVNIVTGPAPDLAKVLAEHDGVDGIWFAGSFGDCADIERLSAGNVKQSWTTRGLAYDWSAPELAGDYLLKKATQIKNVWVPYGA</sequence>
<organism evidence="8 9">
    <name type="scientific">Pelagibacterium lacus</name>
    <dbReference type="NCBI Taxonomy" id="2282655"/>
    <lineage>
        <taxon>Bacteria</taxon>
        <taxon>Pseudomonadati</taxon>
        <taxon>Pseudomonadota</taxon>
        <taxon>Alphaproteobacteria</taxon>
        <taxon>Hyphomicrobiales</taxon>
        <taxon>Devosiaceae</taxon>
        <taxon>Pelagibacterium</taxon>
    </lineage>
</organism>
<dbReference type="Proteomes" id="UP000253759">
    <property type="component" value="Unassembled WGS sequence"/>
</dbReference>
<dbReference type="InterPro" id="IPR029510">
    <property type="entry name" value="Ald_DH_CS_GLU"/>
</dbReference>
<dbReference type="EMBL" id="QQNH01000003">
    <property type="protein sequence ID" value="RDE10003.1"/>
    <property type="molecule type" value="Genomic_DNA"/>
</dbReference>
<dbReference type="Gene3D" id="3.40.605.10">
    <property type="entry name" value="Aldehyde Dehydrogenase, Chain A, domain 1"/>
    <property type="match status" value="2"/>
</dbReference>
<name>A0A369W6P5_9HYPH</name>
<reference evidence="9" key="1">
    <citation type="submission" date="2018-07" db="EMBL/GenBank/DDBJ databases">
        <authorList>
            <person name="Liu B.-T."/>
            <person name="Du Z."/>
        </authorList>
    </citation>
    <scope>NUCLEOTIDE SEQUENCE [LARGE SCALE GENOMIC DNA]</scope>
    <source>
        <strain evidence="9">XYN52</strain>
    </source>
</reference>
<protein>
    <submittedName>
        <fullName evidence="8">Aldehyde dehydrogenase family protein</fullName>
    </submittedName>
</protein>
<dbReference type="AlphaFoldDB" id="A0A369W6P5"/>
<evidence type="ECO:0000256" key="1">
    <source>
        <dbReference type="ARBA" id="ARBA00009986"/>
    </source>
</evidence>
<dbReference type="OrthoDB" id="9812625at2"/>
<evidence type="ECO:0000259" key="7">
    <source>
        <dbReference type="Pfam" id="PF00171"/>
    </source>
</evidence>
<evidence type="ECO:0000256" key="5">
    <source>
        <dbReference type="PROSITE-ProRule" id="PRU10007"/>
    </source>
</evidence>
<comment type="caution">
    <text evidence="8">The sequence shown here is derived from an EMBL/GenBank/DDBJ whole genome shotgun (WGS) entry which is preliminary data.</text>
</comment>
<evidence type="ECO:0000256" key="6">
    <source>
        <dbReference type="RuleBase" id="RU003345"/>
    </source>
</evidence>